<dbReference type="Proteomes" id="UP000199439">
    <property type="component" value="Unassembled WGS sequence"/>
</dbReference>
<dbReference type="STRING" id="870482.SAMN04487987_10751"/>
<gene>
    <name evidence="5" type="ORF">SAMN04487987_10751</name>
</gene>
<evidence type="ECO:0000259" key="4">
    <source>
        <dbReference type="SMART" id="SM00400"/>
    </source>
</evidence>
<keyword evidence="2" id="KW-0863">Zinc-finger</keyword>
<sequence length="279" mass="32050">MNCKKAKQIDLASYLKKQGFRTGKTNTKDVWFYSPFKEEKTPSFKVNTTKNVFFDHSSGIGGTIIDFVTNYNNCSIREALVILSEGSFSFHQQKKQVIIEPEPTYSIKKVTELTNQNLLDYLSSRKINLQFAKQFCFQVHYSFSNGKENYGIGFMNNVGGLEIRNEFFKGCLGKKEITTINNNSNVVSIFESWSDLLSYFSIKNEIPKENFIILNSTSLVKKTMGLLNEYSVIKLFMDNDEAGNIATDFLIENANGKIIDSRIHYKNYNDLNHYLVNRN</sequence>
<dbReference type="InterPro" id="IPR002694">
    <property type="entry name" value="Znf_CHC2"/>
</dbReference>
<keyword evidence="1" id="KW-0479">Metal-binding</keyword>
<name>A0A1I1QQK7_9FLAO</name>
<dbReference type="Pfam" id="PF01807">
    <property type="entry name" value="Zn_ribbon_DnaG"/>
    <property type="match status" value="1"/>
</dbReference>
<dbReference type="RefSeq" id="WP_092852174.1">
    <property type="nucleotide sequence ID" value="NZ_FOMI01000007.1"/>
</dbReference>
<dbReference type="PANTHER" id="PTHR30313">
    <property type="entry name" value="DNA PRIMASE"/>
    <property type="match status" value="1"/>
</dbReference>
<dbReference type="Gene3D" id="3.40.1360.10">
    <property type="match status" value="1"/>
</dbReference>
<dbReference type="Gene3D" id="3.90.580.10">
    <property type="entry name" value="Zinc finger, CHC2-type domain"/>
    <property type="match status" value="1"/>
</dbReference>
<dbReference type="GO" id="GO:0003677">
    <property type="term" value="F:DNA binding"/>
    <property type="evidence" value="ECO:0007669"/>
    <property type="project" value="InterPro"/>
</dbReference>
<feature type="domain" description="Zinc finger CHC2-type" evidence="4">
    <location>
        <begin position="33"/>
        <end position="84"/>
    </location>
</feature>
<dbReference type="InterPro" id="IPR036977">
    <property type="entry name" value="DNA_primase_Znf_CHC2"/>
</dbReference>
<dbReference type="GO" id="GO:0003899">
    <property type="term" value="F:DNA-directed RNA polymerase activity"/>
    <property type="evidence" value="ECO:0007669"/>
    <property type="project" value="InterPro"/>
</dbReference>
<dbReference type="SUPFAM" id="SSF57783">
    <property type="entry name" value="Zinc beta-ribbon"/>
    <property type="match status" value="1"/>
</dbReference>
<keyword evidence="3" id="KW-0862">Zinc</keyword>
<dbReference type="OrthoDB" id="8536512at2"/>
<protein>
    <submittedName>
        <fullName evidence="5">CHC2 zinc finger</fullName>
    </submittedName>
</protein>
<proteinExistence type="predicted"/>
<dbReference type="GO" id="GO:0008270">
    <property type="term" value="F:zinc ion binding"/>
    <property type="evidence" value="ECO:0007669"/>
    <property type="project" value="UniProtKB-KW"/>
</dbReference>
<evidence type="ECO:0000256" key="2">
    <source>
        <dbReference type="ARBA" id="ARBA00022771"/>
    </source>
</evidence>
<accession>A0A1I1QQK7</accession>
<dbReference type="SMART" id="SM00400">
    <property type="entry name" value="ZnF_CHCC"/>
    <property type="match status" value="1"/>
</dbReference>
<dbReference type="Pfam" id="PF13155">
    <property type="entry name" value="Toprim_2"/>
    <property type="match status" value="1"/>
</dbReference>
<evidence type="ECO:0000256" key="1">
    <source>
        <dbReference type="ARBA" id="ARBA00022723"/>
    </source>
</evidence>
<dbReference type="AlphaFoldDB" id="A0A1I1QQK7"/>
<reference evidence="6" key="1">
    <citation type="submission" date="2016-10" db="EMBL/GenBank/DDBJ databases">
        <authorList>
            <person name="Varghese N."/>
            <person name="Submissions S."/>
        </authorList>
    </citation>
    <scope>NUCLEOTIDE SEQUENCE [LARGE SCALE GENOMIC DNA]</scope>
    <source>
        <strain evidence="6">DSM 25730</strain>
    </source>
</reference>
<organism evidence="5 6">
    <name type="scientific">Algibacter pectinivorans</name>
    <dbReference type="NCBI Taxonomy" id="870482"/>
    <lineage>
        <taxon>Bacteria</taxon>
        <taxon>Pseudomonadati</taxon>
        <taxon>Bacteroidota</taxon>
        <taxon>Flavobacteriia</taxon>
        <taxon>Flavobacteriales</taxon>
        <taxon>Flavobacteriaceae</taxon>
        <taxon>Algibacter</taxon>
    </lineage>
</organism>
<dbReference type="PANTHER" id="PTHR30313:SF2">
    <property type="entry name" value="DNA PRIMASE"/>
    <property type="match status" value="1"/>
</dbReference>
<evidence type="ECO:0000313" key="6">
    <source>
        <dbReference type="Proteomes" id="UP000199439"/>
    </source>
</evidence>
<dbReference type="EMBL" id="FOMI01000007">
    <property type="protein sequence ID" value="SFD24325.1"/>
    <property type="molecule type" value="Genomic_DNA"/>
</dbReference>
<dbReference type="InterPro" id="IPR050219">
    <property type="entry name" value="DnaG_primase"/>
</dbReference>
<evidence type="ECO:0000256" key="3">
    <source>
        <dbReference type="ARBA" id="ARBA00022833"/>
    </source>
</evidence>
<keyword evidence="6" id="KW-1185">Reference proteome</keyword>
<dbReference type="GO" id="GO:0005737">
    <property type="term" value="C:cytoplasm"/>
    <property type="evidence" value="ECO:0007669"/>
    <property type="project" value="TreeGrafter"/>
</dbReference>
<evidence type="ECO:0000313" key="5">
    <source>
        <dbReference type="EMBL" id="SFD24325.1"/>
    </source>
</evidence>
<dbReference type="GO" id="GO:0006269">
    <property type="term" value="P:DNA replication, synthesis of primer"/>
    <property type="evidence" value="ECO:0007669"/>
    <property type="project" value="TreeGrafter"/>
</dbReference>